<evidence type="ECO:0000313" key="1">
    <source>
        <dbReference type="EMBL" id="RII91159.1"/>
    </source>
</evidence>
<reference evidence="1 2" key="1">
    <citation type="submission" date="2018-08" db="EMBL/GenBank/DDBJ databases">
        <title>Genome Sequence of Clavibacter michiganensis Subspecies type strains, and the Atypical Peach-Colored Strains Isolated from Tomato.</title>
        <authorList>
            <person name="Osdaghi E."/>
            <person name="Portier P."/>
            <person name="Briand M."/>
            <person name="Jacques M.-A."/>
        </authorList>
    </citation>
    <scope>NUCLEOTIDE SEQUENCE [LARGE SCALE GENOMIC DNA]</scope>
    <source>
        <strain evidence="1 2">CFBP 7493</strain>
    </source>
</reference>
<dbReference type="AlphaFoldDB" id="A0A399ND97"/>
<organism evidence="1 2">
    <name type="scientific">Clavibacter michiganensis</name>
    <dbReference type="NCBI Taxonomy" id="28447"/>
    <lineage>
        <taxon>Bacteria</taxon>
        <taxon>Bacillati</taxon>
        <taxon>Actinomycetota</taxon>
        <taxon>Actinomycetes</taxon>
        <taxon>Micrococcales</taxon>
        <taxon>Microbacteriaceae</taxon>
        <taxon>Clavibacter</taxon>
    </lineage>
</organism>
<dbReference type="Proteomes" id="UP000266298">
    <property type="component" value="Unassembled WGS sequence"/>
</dbReference>
<evidence type="ECO:0000313" key="2">
    <source>
        <dbReference type="Proteomes" id="UP000266298"/>
    </source>
</evidence>
<protein>
    <submittedName>
        <fullName evidence="1">Peptidase</fullName>
    </submittedName>
</protein>
<proteinExistence type="predicted"/>
<gene>
    <name evidence="1" type="ORF">DZF96_16865</name>
</gene>
<accession>A0A399ND97</accession>
<name>A0A399ND97_9MICO</name>
<dbReference type="EMBL" id="QWEC01000553">
    <property type="protein sequence ID" value="RII91159.1"/>
    <property type="molecule type" value="Genomic_DNA"/>
</dbReference>
<sequence length="38" mass="4244">MPRHRAAPDAPVRPVLHGRRAARHPVRRARTLLVTAIA</sequence>
<comment type="caution">
    <text evidence="1">The sequence shown here is derived from an EMBL/GenBank/DDBJ whole genome shotgun (WGS) entry which is preliminary data.</text>
</comment>
<feature type="non-terminal residue" evidence="1">
    <location>
        <position position="38"/>
    </location>
</feature>